<dbReference type="AlphaFoldDB" id="A0A1H9WF12"/>
<name>A0A1H9WF12_9MICO</name>
<gene>
    <name evidence="1" type="ORF">SAMN05216199_2856</name>
</gene>
<accession>A0A1H9WF12</accession>
<keyword evidence="2" id="KW-1185">Reference proteome</keyword>
<evidence type="ECO:0000313" key="1">
    <source>
        <dbReference type="EMBL" id="SES32425.1"/>
    </source>
</evidence>
<protein>
    <submittedName>
        <fullName evidence="1">Uncharacterized protein</fullName>
    </submittedName>
</protein>
<evidence type="ECO:0000313" key="2">
    <source>
        <dbReference type="Proteomes" id="UP000199019"/>
    </source>
</evidence>
<dbReference type="Proteomes" id="UP000199019">
    <property type="component" value="Unassembled WGS sequence"/>
</dbReference>
<organism evidence="1 2">
    <name type="scientific">Pedococcus cremeus</name>
    <dbReference type="NCBI Taxonomy" id="587636"/>
    <lineage>
        <taxon>Bacteria</taxon>
        <taxon>Bacillati</taxon>
        <taxon>Actinomycetota</taxon>
        <taxon>Actinomycetes</taxon>
        <taxon>Micrococcales</taxon>
        <taxon>Intrasporangiaceae</taxon>
        <taxon>Pedococcus</taxon>
    </lineage>
</organism>
<dbReference type="STRING" id="587636.SAMN05216199_2856"/>
<sequence>MSADDPFVVSGRCPAGADSAAIVVEHGPMGVGGAAVDLAPNGSYRKAIDITEGGSGQASVQVSCYAYGTGMPLAEGHRSFYIVAAGHPSVELPVSVSPSRVPVGGTIRVSATCQPGATKGPVHGHPRRRARVVLPSRGGALR</sequence>
<proteinExistence type="predicted"/>
<reference evidence="2" key="1">
    <citation type="submission" date="2016-10" db="EMBL/GenBank/DDBJ databases">
        <authorList>
            <person name="Varghese N."/>
            <person name="Submissions S."/>
        </authorList>
    </citation>
    <scope>NUCLEOTIDE SEQUENCE [LARGE SCALE GENOMIC DNA]</scope>
    <source>
        <strain evidence="2">CGMCC 1.6963</strain>
    </source>
</reference>
<dbReference type="EMBL" id="FOHB01000005">
    <property type="protein sequence ID" value="SES32425.1"/>
    <property type="molecule type" value="Genomic_DNA"/>
</dbReference>